<comment type="subcellular location">
    <subcellularLocation>
        <location evidence="1 10">Cell membrane</location>
        <topology evidence="1 10">Multi-pass membrane protein</topology>
    </subcellularLocation>
</comment>
<evidence type="ECO:0000256" key="9">
    <source>
        <dbReference type="ARBA" id="ARBA00023224"/>
    </source>
</evidence>
<feature type="transmembrane region" description="Helical" evidence="10">
    <location>
        <begin position="129"/>
        <end position="147"/>
    </location>
</feature>
<comment type="caution">
    <text evidence="10">Lacks conserved residue(s) required for the propagation of feature annotation.</text>
</comment>
<evidence type="ECO:0000256" key="10">
    <source>
        <dbReference type="RuleBase" id="RU351113"/>
    </source>
</evidence>
<protein>
    <recommendedName>
        <fullName evidence="10">Odorant receptor</fullName>
    </recommendedName>
</protein>
<feature type="transmembrane region" description="Helical" evidence="10">
    <location>
        <begin position="171"/>
        <end position="193"/>
    </location>
</feature>
<keyword evidence="3 10" id="KW-0716">Sensory transduction</keyword>
<evidence type="ECO:0000256" key="4">
    <source>
        <dbReference type="ARBA" id="ARBA00022692"/>
    </source>
</evidence>
<keyword evidence="7 10" id="KW-0472">Membrane</keyword>
<evidence type="ECO:0000256" key="5">
    <source>
        <dbReference type="ARBA" id="ARBA00022725"/>
    </source>
</evidence>
<dbReference type="PANTHER" id="PTHR21137">
    <property type="entry name" value="ODORANT RECEPTOR"/>
    <property type="match status" value="1"/>
</dbReference>
<dbReference type="AlphaFoldDB" id="A0AA38MPP1"/>
<organism evidence="11 12">
    <name type="scientific">Zophobas morio</name>
    <dbReference type="NCBI Taxonomy" id="2755281"/>
    <lineage>
        <taxon>Eukaryota</taxon>
        <taxon>Metazoa</taxon>
        <taxon>Ecdysozoa</taxon>
        <taxon>Arthropoda</taxon>
        <taxon>Hexapoda</taxon>
        <taxon>Insecta</taxon>
        <taxon>Pterygota</taxon>
        <taxon>Neoptera</taxon>
        <taxon>Endopterygota</taxon>
        <taxon>Coleoptera</taxon>
        <taxon>Polyphaga</taxon>
        <taxon>Cucujiformia</taxon>
        <taxon>Tenebrionidae</taxon>
        <taxon>Zophobas</taxon>
    </lineage>
</organism>
<comment type="caution">
    <text evidence="11">The sequence shown here is derived from an EMBL/GenBank/DDBJ whole genome shotgun (WGS) entry which is preliminary data.</text>
</comment>
<feature type="transmembrane region" description="Helical" evidence="10">
    <location>
        <begin position="241"/>
        <end position="265"/>
    </location>
</feature>
<feature type="transmembrane region" description="Helical" evidence="10">
    <location>
        <begin position="36"/>
        <end position="60"/>
    </location>
</feature>
<feature type="transmembrane region" description="Helical" evidence="10">
    <location>
        <begin position="277"/>
        <end position="297"/>
    </location>
</feature>
<proteinExistence type="inferred from homology"/>
<evidence type="ECO:0000256" key="7">
    <source>
        <dbReference type="ARBA" id="ARBA00023136"/>
    </source>
</evidence>
<keyword evidence="6 10" id="KW-1133">Transmembrane helix</keyword>
<sequence>MKQFNWGSIFDPILLSLRMVGLWPSSDSYKANSYTLYAFICVPLFMLANTFFQAINIFMVEMDLKALAAALFVAAHVMAVVKIAALLIHLKTLKKLTSHVNHLKLQACGNRHGKVVEINLKMWMMLYRGFQVGVSTMVIFWLCRPFLDNSYKNYELPIFSWYPFDVKSTPWYQFAYIYQIISIIFMAIANLNLDSLSLSLMVYIGTQCDILCDNLKAIRNLSDLVRCIKYHKAVLGFAVDFNVFFSNIILGQFFTSVATIALGLFKLTLTVPGSSEFYTLVAFFYMGTFQIFLYCWFGNEVELKSTNIPEAAFQSEWIGVSLNFQKTLLIFLTRTQRHISITAFNLFPLSLQTFMRIMRTSWSYFAVLQQLNSSP</sequence>
<keyword evidence="8 10" id="KW-0675">Receptor</keyword>
<dbReference type="EMBL" id="JALNTZ010000002">
    <property type="protein sequence ID" value="KAJ3663412.1"/>
    <property type="molecule type" value="Genomic_DNA"/>
</dbReference>
<dbReference type="Pfam" id="PF02949">
    <property type="entry name" value="7tm_6"/>
    <property type="match status" value="1"/>
</dbReference>
<evidence type="ECO:0000256" key="8">
    <source>
        <dbReference type="ARBA" id="ARBA00023170"/>
    </source>
</evidence>
<dbReference type="GO" id="GO:0007165">
    <property type="term" value="P:signal transduction"/>
    <property type="evidence" value="ECO:0007669"/>
    <property type="project" value="UniProtKB-KW"/>
</dbReference>
<accession>A0AA38MPP1</accession>
<keyword evidence="4 10" id="KW-0812">Transmembrane</keyword>
<evidence type="ECO:0000256" key="3">
    <source>
        <dbReference type="ARBA" id="ARBA00022606"/>
    </source>
</evidence>
<evidence type="ECO:0000256" key="2">
    <source>
        <dbReference type="ARBA" id="ARBA00022475"/>
    </source>
</evidence>
<evidence type="ECO:0000313" key="12">
    <source>
        <dbReference type="Proteomes" id="UP001168821"/>
    </source>
</evidence>
<evidence type="ECO:0000313" key="11">
    <source>
        <dbReference type="EMBL" id="KAJ3663412.1"/>
    </source>
</evidence>
<dbReference type="InterPro" id="IPR004117">
    <property type="entry name" value="7tm6_olfct_rcpt"/>
</dbReference>
<dbReference type="Proteomes" id="UP001168821">
    <property type="component" value="Unassembled WGS sequence"/>
</dbReference>
<gene>
    <name evidence="11" type="ORF">Zmor_007678</name>
</gene>
<keyword evidence="9 10" id="KW-0807">Transducer</keyword>
<name>A0AA38MPP1_9CUCU</name>
<dbReference type="GO" id="GO:0005886">
    <property type="term" value="C:plasma membrane"/>
    <property type="evidence" value="ECO:0007669"/>
    <property type="project" value="UniProtKB-SubCell"/>
</dbReference>
<comment type="similarity">
    <text evidence="10">Belongs to the insect chemoreceptor superfamily. Heteromeric odorant receptor channel (TC 1.A.69) family.</text>
</comment>
<dbReference type="PANTHER" id="PTHR21137:SF35">
    <property type="entry name" value="ODORANT RECEPTOR 19A-RELATED"/>
    <property type="match status" value="1"/>
</dbReference>
<evidence type="ECO:0000256" key="6">
    <source>
        <dbReference type="ARBA" id="ARBA00022989"/>
    </source>
</evidence>
<dbReference type="GO" id="GO:0004984">
    <property type="term" value="F:olfactory receptor activity"/>
    <property type="evidence" value="ECO:0007669"/>
    <property type="project" value="InterPro"/>
</dbReference>
<keyword evidence="2" id="KW-1003">Cell membrane</keyword>
<reference evidence="11" key="1">
    <citation type="journal article" date="2023" name="G3 (Bethesda)">
        <title>Whole genome assemblies of Zophobas morio and Tenebrio molitor.</title>
        <authorList>
            <person name="Kaur S."/>
            <person name="Stinson S.A."/>
            <person name="diCenzo G.C."/>
        </authorList>
    </citation>
    <scope>NUCLEOTIDE SEQUENCE</scope>
    <source>
        <strain evidence="11">QUZm001</strain>
    </source>
</reference>
<keyword evidence="12" id="KW-1185">Reference proteome</keyword>
<dbReference type="GO" id="GO:0005549">
    <property type="term" value="F:odorant binding"/>
    <property type="evidence" value="ECO:0007669"/>
    <property type="project" value="InterPro"/>
</dbReference>
<keyword evidence="5 10" id="KW-0552">Olfaction</keyword>
<feature type="transmembrane region" description="Helical" evidence="10">
    <location>
        <begin position="66"/>
        <end position="88"/>
    </location>
</feature>
<evidence type="ECO:0000256" key="1">
    <source>
        <dbReference type="ARBA" id="ARBA00004651"/>
    </source>
</evidence>